<evidence type="ECO:0000259" key="5">
    <source>
        <dbReference type="SMART" id="SM00421"/>
    </source>
</evidence>
<comment type="caution">
    <text evidence="6">The sequence shown here is derived from an EMBL/GenBank/DDBJ whole genome shotgun (WGS) entry which is preliminary data.</text>
</comment>
<evidence type="ECO:0000256" key="2">
    <source>
        <dbReference type="ARBA" id="ARBA00023015"/>
    </source>
</evidence>
<dbReference type="InterPro" id="IPR013324">
    <property type="entry name" value="RNA_pol_sigma_r3/r4-like"/>
</dbReference>
<keyword evidence="7" id="KW-1185">Reference proteome</keyword>
<proteinExistence type="inferred from homology"/>
<evidence type="ECO:0000256" key="1">
    <source>
        <dbReference type="ARBA" id="ARBA00010641"/>
    </source>
</evidence>
<evidence type="ECO:0000313" key="6">
    <source>
        <dbReference type="EMBL" id="GGH76030.1"/>
    </source>
</evidence>
<keyword evidence="2" id="KW-0805">Transcription regulation</keyword>
<name>A0A917MXZ3_9BACT</name>
<feature type="domain" description="HTH luxR-type" evidence="5">
    <location>
        <begin position="119"/>
        <end position="177"/>
    </location>
</feature>
<dbReference type="EMBL" id="BMIB01000004">
    <property type="protein sequence ID" value="GGH76030.1"/>
    <property type="molecule type" value="Genomic_DNA"/>
</dbReference>
<dbReference type="InterPro" id="IPR013325">
    <property type="entry name" value="RNA_pol_sigma_r2"/>
</dbReference>
<dbReference type="NCBIfam" id="TIGR02937">
    <property type="entry name" value="sigma70-ECF"/>
    <property type="match status" value="1"/>
</dbReference>
<dbReference type="SUPFAM" id="SSF88659">
    <property type="entry name" value="Sigma3 and sigma4 domains of RNA polymerase sigma factors"/>
    <property type="match status" value="1"/>
</dbReference>
<protein>
    <submittedName>
        <fullName evidence="6">RNA polymerase sigma factor</fullName>
    </submittedName>
</protein>
<sequence length="185" mass="21064">MEIIEAVKNGDSNAFSMVFDQLHGKVFGFFMKRTQNNRELSKELSQLTYIKLWQSRHTLSLSHSIDKQLFVMAKYTLIDYIRGEARAAKPKEAMLQKAEAMAEMSSSLFEGKDYVMASLKQLPPTRKKILQLKMLNGYSNKEIAALLSISVKTVEDHITKALNELRTTTTLSVPFLLFLVLEQAL</sequence>
<dbReference type="GO" id="GO:0003677">
    <property type="term" value="F:DNA binding"/>
    <property type="evidence" value="ECO:0007669"/>
    <property type="project" value="InterPro"/>
</dbReference>
<gene>
    <name evidence="6" type="ORF">GCM10011379_40250</name>
</gene>
<evidence type="ECO:0000256" key="3">
    <source>
        <dbReference type="ARBA" id="ARBA00023082"/>
    </source>
</evidence>
<evidence type="ECO:0000256" key="4">
    <source>
        <dbReference type="ARBA" id="ARBA00023163"/>
    </source>
</evidence>
<dbReference type="PRINTS" id="PR00038">
    <property type="entry name" value="HTHLUXR"/>
</dbReference>
<dbReference type="SMART" id="SM00421">
    <property type="entry name" value="HTH_LUXR"/>
    <property type="match status" value="1"/>
</dbReference>
<dbReference type="GO" id="GO:0016987">
    <property type="term" value="F:sigma factor activity"/>
    <property type="evidence" value="ECO:0007669"/>
    <property type="project" value="UniProtKB-KW"/>
</dbReference>
<keyword evidence="4" id="KW-0804">Transcription</keyword>
<dbReference type="Pfam" id="PF08281">
    <property type="entry name" value="Sigma70_r4_2"/>
    <property type="match status" value="1"/>
</dbReference>
<dbReference type="Gene3D" id="1.10.10.10">
    <property type="entry name" value="Winged helix-like DNA-binding domain superfamily/Winged helix DNA-binding domain"/>
    <property type="match status" value="1"/>
</dbReference>
<comment type="similarity">
    <text evidence="1">Belongs to the sigma-70 factor family. ECF subfamily.</text>
</comment>
<dbReference type="Proteomes" id="UP000627292">
    <property type="component" value="Unassembled WGS sequence"/>
</dbReference>
<dbReference type="PANTHER" id="PTHR43133">
    <property type="entry name" value="RNA POLYMERASE ECF-TYPE SIGMA FACTO"/>
    <property type="match status" value="1"/>
</dbReference>
<dbReference type="InterPro" id="IPR039425">
    <property type="entry name" value="RNA_pol_sigma-70-like"/>
</dbReference>
<dbReference type="PANTHER" id="PTHR43133:SF46">
    <property type="entry name" value="RNA POLYMERASE SIGMA-70 FACTOR ECF SUBFAMILY"/>
    <property type="match status" value="1"/>
</dbReference>
<dbReference type="InterPro" id="IPR013249">
    <property type="entry name" value="RNA_pol_sigma70_r4_t2"/>
</dbReference>
<accession>A0A917MXZ3</accession>
<dbReference type="InterPro" id="IPR000792">
    <property type="entry name" value="Tscrpt_reg_LuxR_C"/>
</dbReference>
<dbReference type="GO" id="GO:0006352">
    <property type="term" value="P:DNA-templated transcription initiation"/>
    <property type="evidence" value="ECO:0007669"/>
    <property type="project" value="InterPro"/>
</dbReference>
<dbReference type="Gene3D" id="1.10.1740.10">
    <property type="match status" value="1"/>
</dbReference>
<evidence type="ECO:0000313" key="7">
    <source>
        <dbReference type="Proteomes" id="UP000627292"/>
    </source>
</evidence>
<dbReference type="InterPro" id="IPR014284">
    <property type="entry name" value="RNA_pol_sigma-70_dom"/>
</dbReference>
<dbReference type="RefSeq" id="WP_188955706.1">
    <property type="nucleotide sequence ID" value="NZ_JAVDQE010000004.1"/>
</dbReference>
<reference evidence="6" key="1">
    <citation type="journal article" date="2014" name="Int. J. Syst. Evol. Microbiol.">
        <title>Complete genome sequence of Corynebacterium casei LMG S-19264T (=DSM 44701T), isolated from a smear-ripened cheese.</title>
        <authorList>
            <consortium name="US DOE Joint Genome Institute (JGI-PGF)"/>
            <person name="Walter F."/>
            <person name="Albersmeier A."/>
            <person name="Kalinowski J."/>
            <person name="Ruckert C."/>
        </authorList>
    </citation>
    <scope>NUCLEOTIDE SEQUENCE</scope>
    <source>
        <strain evidence="6">CGMCC 1.15290</strain>
    </source>
</reference>
<keyword evidence="3" id="KW-0731">Sigma factor</keyword>
<dbReference type="AlphaFoldDB" id="A0A917MXZ3"/>
<organism evidence="6 7">
    <name type="scientific">Filimonas zeae</name>
    <dbReference type="NCBI Taxonomy" id="1737353"/>
    <lineage>
        <taxon>Bacteria</taxon>
        <taxon>Pseudomonadati</taxon>
        <taxon>Bacteroidota</taxon>
        <taxon>Chitinophagia</taxon>
        <taxon>Chitinophagales</taxon>
        <taxon>Chitinophagaceae</taxon>
        <taxon>Filimonas</taxon>
    </lineage>
</organism>
<dbReference type="InterPro" id="IPR036388">
    <property type="entry name" value="WH-like_DNA-bd_sf"/>
</dbReference>
<dbReference type="SUPFAM" id="SSF88946">
    <property type="entry name" value="Sigma2 domain of RNA polymerase sigma factors"/>
    <property type="match status" value="1"/>
</dbReference>
<reference evidence="6" key="2">
    <citation type="submission" date="2020-09" db="EMBL/GenBank/DDBJ databases">
        <authorList>
            <person name="Sun Q."/>
            <person name="Zhou Y."/>
        </authorList>
    </citation>
    <scope>NUCLEOTIDE SEQUENCE</scope>
    <source>
        <strain evidence="6">CGMCC 1.15290</strain>
    </source>
</reference>